<keyword evidence="3" id="KW-0862">Zinc</keyword>
<dbReference type="CDD" id="cd15517">
    <property type="entry name" value="PHD_TCF19_like"/>
    <property type="match status" value="1"/>
</dbReference>
<dbReference type="Gene3D" id="3.30.40.10">
    <property type="entry name" value="Zinc/RING finger domain, C3HC4 (zinc finger)"/>
    <property type="match status" value="1"/>
</dbReference>
<evidence type="ECO:0000256" key="2">
    <source>
        <dbReference type="ARBA" id="ARBA00022771"/>
    </source>
</evidence>
<protein>
    <recommendedName>
        <fullName evidence="6">PHD-type domain-containing protein</fullName>
    </recommendedName>
</protein>
<feature type="region of interest" description="Disordered" evidence="5">
    <location>
        <begin position="225"/>
        <end position="244"/>
    </location>
</feature>
<dbReference type="PROSITE" id="PS50016">
    <property type="entry name" value="ZF_PHD_2"/>
    <property type="match status" value="1"/>
</dbReference>
<organism evidence="7 8">
    <name type="scientific">Mytilus coruscus</name>
    <name type="common">Sea mussel</name>
    <dbReference type="NCBI Taxonomy" id="42192"/>
    <lineage>
        <taxon>Eukaryota</taxon>
        <taxon>Metazoa</taxon>
        <taxon>Spiralia</taxon>
        <taxon>Lophotrochozoa</taxon>
        <taxon>Mollusca</taxon>
        <taxon>Bivalvia</taxon>
        <taxon>Autobranchia</taxon>
        <taxon>Pteriomorphia</taxon>
        <taxon>Mytilida</taxon>
        <taxon>Mytiloidea</taxon>
        <taxon>Mytilidae</taxon>
        <taxon>Mytilinae</taxon>
        <taxon>Mytilus</taxon>
    </lineage>
</organism>
<dbReference type="InterPro" id="IPR013083">
    <property type="entry name" value="Znf_RING/FYVE/PHD"/>
</dbReference>
<dbReference type="InterPro" id="IPR011011">
    <property type="entry name" value="Znf_FYVE_PHD"/>
</dbReference>
<dbReference type="GO" id="GO:0008270">
    <property type="term" value="F:zinc ion binding"/>
    <property type="evidence" value="ECO:0007669"/>
    <property type="project" value="UniProtKB-KW"/>
</dbReference>
<proteinExistence type="predicted"/>
<keyword evidence="8" id="KW-1185">Reference proteome</keyword>
<reference evidence="7 8" key="1">
    <citation type="submission" date="2020-06" db="EMBL/GenBank/DDBJ databases">
        <authorList>
            <person name="Li R."/>
            <person name="Bekaert M."/>
        </authorList>
    </citation>
    <scope>NUCLEOTIDE SEQUENCE [LARGE SCALE GENOMIC DNA]</scope>
    <source>
        <strain evidence="8">wild</strain>
    </source>
</reference>
<gene>
    <name evidence="7" type="ORF">MCOR_4840</name>
</gene>
<dbReference type="InterPro" id="IPR019787">
    <property type="entry name" value="Znf_PHD-finger"/>
</dbReference>
<evidence type="ECO:0000313" key="7">
    <source>
        <dbReference type="EMBL" id="CAC5363395.1"/>
    </source>
</evidence>
<evidence type="ECO:0000256" key="3">
    <source>
        <dbReference type="ARBA" id="ARBA00022833"/>
    </source>
</evidence>
<evidence type="ECO:0000313" key="8">
    <source>
        <dbReference type="Proteomes" id="UP000507470"/>
    </source>
</evidence>
<feature type="region of interest" description="Disordered" evidence="5">
    <location>
        <begin position="293"/>
        <end position="335"/>
    </location>
</feature>
<sequence>MATAKQNEIQLSKSLRRSERSRTQLHLSSPDQQEAKGKNKGYKLDKQNVLSKKIDKCNSKHIDVTLKAGNLYIELSTVAYEVFRTKLKAQLFTTPFTNTYHTTQHQNYEERGLQVEDIYKIYKKKADGTYGKQSKSRTQEIDNDQKQQNEQLHQIEDQQQTEYSYKCPISNEEAGNNTIACEECNEWFHYVCLKLTEMEVRKFDPSITYICELCNNEAIFRETITNPDTDSQPLSTNKKVQQQPIGIEEKKESKELGHKTNYNLLAKVHTNDQEMENDRRTTSKEYTENYMVMNTSPKGKESSKQFLDQIEDQTYMKQPLIDTTENRSKQRRDPT</sequence>
<feature type="region of interest" description="Disordered" evidence="5">
    <location>
        <begin position="130"/>
        <end position="150"/>
    </location>
</feature>
<feature type="compositionally biased region" description="Basic and acidic residues" evidence="5">
    <location>
        <begin position="324"/>
        <end position="335"/>
    </location>
</feature>
<dbReference type="Proteomes" id="UP000507470">
    <property type="component" value="Unassembled WGS sequence"/>
</dbReference>
<name>A0A6J8A949_MYTCO</name>
<feature type="region of interest" description="Disordered" evidence="5">
    <location>
        <begin position="1"/>
        <end position="42"/>
    </location>
</feature>
<dbReference type="AlphaFoldDB" id="A0A6J8A949"/>
<evidence type="ECO:0000256" key="4">
    <source>
        <dbReference type="PROSITE-ProRule" id="PRU00146"/>
    </source>
</evidence>
<feature type="compositionally biased region" description="Basic and acidic residues" evidence="5">
    <location>
        <begin position="137"/>
        <end position="147"/>
    </location>
</feature>
<dbReference type="InterPro" id="IPR001965">
    <property type="entry name" value="Znf_PHD"/>
</dbReference>
<dbReference type="EMBL" id="CACVKT020000843">
    <property type="protein sequence ID" value="CAC5363395.1"/>
    <property type="molecule type" value="Genomic_DNA"/>
</dbReference>
<dbReference type="SMART" id="SM00249">
    <property type="entry name" value="PHD"/>
    <property type="match status" value="1"/>
</dbReference>
<dbReference type="Pfam" id="PF00628">
    <property type="entry name" value="PHD"/>
    <property type="match status" value="1"/>
</dbReference>
<feature type="compositionally biased region" description="Polar residues" evidence="5">
    <location>
        <begin position="1"/>
        <end position="10"/>
    </location>
</feature>
<accession>A0A6J8A949</accession>
<dbReference type="OrthoDB" id="436852at2759"/>
<feature type="compositionally biased region" description="Basic and acidic residues" evidence="5">
    <location>
        <begin position="33"/>
        <end position="42"/>
    </location>
</feature>
<keyword evidence="2 4" id="KW-0863">Zinc-finger</keyword>
<keyword evidence="1" id="KW-0479">Metal-binding</keyword>
<feature type="domain" description="PHD-type" evidence="6">
    <location>
        <begin position="161"/>
        <end position="217"/>
    </location>
</feature>
<dbReference type="SUPFAM" id="SSF57903">
    <property type="entry name" value="FYVE/PHD zinc finger"/>
    <property type="match status" value="1"/>
</dbReference>
<evidence type="ECO:0000256" key="1">
    <source>
        <dbReference type="ARBA" id="ARBA00022723"/>
    </source>
</evidence>
<evidence type="ECO:0000256" key="5">
    <source>
        <dbReference type="SAM" id="MobiDB-lite"/>
    </source>
</evidence>
<evidence type="ECO:0000259" key="6">
    <source>
        <dbReference type="PROSITE" id="PS50016"/>
    </source>
</evidence>